<dbReference type="AlphaFoldDB" id="A0A8K0JHN6"/>
<dbReference type="Proteomes" id="UP000812966">
    <property type="component" value="Unassembled WGS sequence"/>
</dbReference>
<dbReference type="GO" id="GO:0000307">
    <property type="term" value="C:cyclin-dependent protein kinase holoenzyme complex"/>
    <property type="evidence" value="ECO:0007669"/>
    <property type="project" value="TreeGrafter"/>
</dbReference>
<gene>
    <name evidence="2" type="ORF">FFLO_05265</name>
</gene>
<keyword evidence="3" id="KW-1185">Reference proteome</keyword>
<organism evidence="2 3">
    <name type="scientific">Filobasidium floriforme</name>
    <dbReference type="NCBI Taxonomy" id="5210"/>
    <lineage>
        <taxon>Eukaryota</taxon>
        <taxon>Fungi</taxon>
        <taxon>Dikarya</taxon>
        <taxon>Basidiomycota</taxon>
        <taxon>Agaricomycotina</taxon>
        <taxon>Tremellomycetes</taxon>
        <taxon>Filobasidiales</taxon>
        <taxon>Filobasidiaceae</taxon>
        <taxon>Filobasidium</taxon>
    </lineage>
</organism>
<feature type="compositionally biased region" description="Polar residues" evidence="1">
    <location>
        <begin position="229"/>
        <end position="240"/>
    </location>
</feature>
<evidence type="ECO:0000256" key="1">
    <source>
        <dbReference type="SAM" id="MobiDB-lite"/>
    </source>
</evidence>
<dbReference type="InterPro" id="IPR013922">
    <property type="entry name" value="Cyclin_PHO80-like"/>
</dbReference>
<reference evidence="2" key="1">
    <citation type="submission" date="2020-04" db="EMBL/GenBank/DDBJ databases">
        <title>Analysis of mating type loci in Filobasidium floriforme.</title>
        <authorList>
            <person name="Nowrousian M."/>
        </authorList>
    </citation>
    <scope>NUCLEOTIDE SEQUENCE</scope>
    <source>
        <strain evidence="2">CBS 6242</strain>
    </source>
</reference>
<feature type="compositionally biased region" description="Low complexity" evidence="1">
    <location>
        <begin position="253"/>
        <end position="289"/>
    </location>
</feature>
<feature type="region of interest" description="Disordered" evidence="1">
    <location>
        <begin position="183"/>
        <end position="294"/>
    </location>
</feature>
<comment type="caution">
    <text evidence="2">The sequence shown here is derived from an EMBL/GenBank/DDBJ whole genome shotgun (WGS) entry which is preliminary data.</text>
</comment>
<dbReference type="GO" id="GO:0019901">
    <property type="term" value="F:protein kinase binding"/>
    <property type="evidence" value="ECO:0007669"/>
    <property type="project" value="InterPro"/>
</dbReference>
<dbReference type="EMBL" id="JABELV010000128">
    <property type="protein sequence ID" value="KAG7530106.1"/>
    <property type="molecule type" value="Genomic_DNA"/>
</dbReference>
<sequence>MNGCGGEEAVQRILTLGLACSNKWLDDNTFTNKSWSDVTLLPLAEINSLELYALGPLKFDLSISVMEWDEWLCTVNQGLTPFVTDGLAVASAINAMRQALAHGNAKFETDIVSRRGSNVSAVMNYETAHPMVNSHSDSMVLPPISSIVDARHLHGSVPNASSSYAMAEYGSSALDYGSQSYGRVNNDYPETHYPGQHNAGYGYPSAPHQQQRRGSALPPVASTLPPPQMASSIYPSSSVRGQARRERHVGGVSNTANNSIASTSSASSYNKSTSGSSAFVSQQQQQQQQDGSIYPSYSGHQYYLSHLASSHQPRFMSVMA</sequence>
<dbReference type="Gene3D" id="1.10.472.10">
    <property type="entry name" value="Cyclin-like"/>
    <property type="match status" value="1"/>
</dbReference>
<name>A0A8K0JHN6_9TREE</name>
<dbReference type="GO" id="GO:0005634">
    <property type="term" value="C:nucleus"/>
    <property type="evidence" value="ECO:0007669"/>
    <property type="project" value="TreeGrafter"/>
</dbReference>
<dbReference type="PANTHER" id="PTHR15615">
    <property type="match status" value="1"/>
</dbReference>
<accession>A0A8K0JHN6</accession>
<evidence type="ECO:0000313" key="3">
    <source>
        <dbReference type="Proteomes" id="UP000812966"/>
    </source>
</evidence>
<proteinExistence type="predicted"/>
<dbReference type="GO" id="GO:0016538">
    <property type="term" value="F:cyclin-dependent protein serine/threonine kinase regulator activity"/>
    <property type="evidence" value="ECO:0007669"/>
    <property type="project" value="TreeGrafter"/>
</dbReference>
<dbReference type="CDD" id="cd20557">
    <property type="entry name" value="CYCLIN_ScPCL1-like"/>
    <property type="match status" value="1"/>
</dbReference>
<evidence type="ECO:0000313" key="2">
    <source>
        <dbReference type="EMBL" id="KAG7530106.1"/>
    </source>
</evidence>
<dbReference type="PANTHER" id="PTHR15615:SF108">
    <property type="entry name" value="PROTEIN CNPPD1"/>
    <property type="match status" value="1"/>
</dbReference>
<protein>
    <submittedName>
        <fullName evidence="2">Uncharacterized protein</fullName>
    </submittedName>
</protein>